<keyword evidence="6" id="KW-1185">Reference proteome</keyword>
<dbReference type="GO" id="GO:0045116">
    <property type="term" value="P:protein neddylation"/>
    <property type="evidence" value="ECO:0007669"/>
    <property type="project" value="TreeGrafter"/>
</dbReference>
<gene>
    <name evidence="5" type="ORF">Pfra01_000157600</name>
</gene>
<dbReference type="Pfam" id="PF03556">
    <property type="entry name" value="Cullin_binding"/>
    <property type="match status" value="1"/>
</dbReference>
<evidence type="ECO:0000313" key="5">
    <source>
        <dbReference type="EMBL" id="GMF18356.1"/>
    </source>
</evidence>
<dbReference type="FunFam" id="1.10.238.200:FF:000003">
    <property type="entry name" value="DCN1-like protein 3"/>
    <property type="match status" value="1"/>
</dbReference>
<evidence type="ECO:0000256" key="1">
    <source>
        <dbReference type="ARBA" id="ARBA00022786"/>
    </source>
</evidence>
<dbReference type="Gene3D" id="1.10.238.200">
    <property type="entry name" value="Cullin, PONY binding domain"/>
    <property type="match status" value="1"/>
</dbReference>
<dbReference type="GO" id="GO:0097602">
    <property type="term" value="F:cullin family protein binding"/>
    <property type="evidence" value="ECO:0007669"/>
    <property type="project" value="TreeGrafter"/>
</dbReference>
<keyword evidence="1" id="KW-0833">Ubl conjugation pathway</keyword>
<dbReference type="PANTHER" id="PTHR12281:SF31">
    <property type="entry name" value="DCN1-LIKE PROTEIN 3"/>
    <property type="match status" value="1"/>
</dbReference>
<comment type="function">
    <text evidence="2">Neddylation of cullins play an essential role in the regulation of SCF-type complexes activity.</text>
</comment>
<sequence length="525" mass="58647">MLRDSEEATAWLRMADPVASWSDWLDKPSAGLVEKADDGKLAHDVDDLSAIFEGLVDGADIPLPCDDLAQTAPSEDANGAWIDNLDDDVVNVNELSAAFDMLVEEQEESAEASEDGDEEDVDEDEEMEEADDEASPNVKIIPSAPVWASMAPLDPRSCIRTPVFKNLDSRIPRVSVPRMDLSFSPNGASVTAAAAGVPSASRPPQSMSAKSEKAKVAKYHHDPKTCWICKSSKTPEKKRALHRYHEKRTRRNWKRGPRTPAGGSTAQHGEEEESAVDPQCRVSRGTIVASLHAETRADVCACCGLCVCGAALWCLVEQIPERQEEEAAGVQEHDQRRLYFAVADPDDDEDVINEEGILKFCEDIGVDPQDVVVLVIAWKMEAAYMCAFTRKEWQKGMEEMDCDSADKLKAKIPQLREAIASESAFKRFYCFCFCFSKEPGQKSPSIDIAVAMWELLLPARFEKLTASWLAFLSEKKPVKGVTRDTWDLLFDFFVKVRESYDKYDENEAWPVLIDDYMLWIDSKKQ</sequence>
<dbReference type="Proteomes" id="UP001165121">
    <property type="component" value="Unassembled WGS sequence"/>
</dbReference>
<name>A0A9W6TR72_9STRA</name>
<feature type="compositionally biased region" description="Acidic residues" evidence="3">
    <location>
        <begin position="104"/>
        <end position="134"/>
    </location>
</feature>
<evidence type="ECO:0000313" key="6">
    <source>
        <dbReference type="Proteomes" id="UP001165121"/>
    </source>
</evidence>
<dbReference type="InterPro" id="IPR014764">
    <property type="entry name" value="DCN-prot"/>
</dbReference>
<feature type="compositionally biased region" description="Basic residues" evidence="3">
    <location>
        <begin position="239"/>
        <end position="257"/>
    </location>
</feature>
<evidence type="ECO:0000256" key="2">
    <source>
        <dbReference type="RuleBase" id="RU410713"/>
    </source>
</evidence>
<evidence type="ECO:0000259" key="4">
    <source>
        <dbReference type="PROSITE" id="PS51229"/>
    </source>
</evidence>
<dbReference type="OrthoDB" id="27198at2759"/>
<dbReference type="FunFam" id="1.10.238.10:FF:000030">
    <property type="entry name" value="DCN1-like protein"/>
    <property type="match status" value="1"/>
</dbReference>
<accession>A0A9W6TR72</accession>
<dbReference type="Gene3D" id="1.10.238.10">
    <property type="entry name" value="EF-hand"/>
    <property type="match status" value="1"/>
</dbReference>
<protein>
    <recommendedName>
        <fullName evidence="2">Defective in cullin neddylation protein</fullName>
    </recommendedName>
</protein>
<comment type="caution">
    <text evidence="5">The sequence shown here is derived from an EMBL/GenBank/DDBJ whole genome shotgun (WGS) entry which is preliminary data.</text>
</comment>
<dbReference type="GO" id="GO:0031624">
    <property type="term" value="F:ubiquitin conjugating enzyme binding"/>
    <property type="evidence" value="ECO:0007669"/>
    <property type="project" value="TreeGrafter"/>
</dbReference>
<dbReference type="GO" id="GO:0005886">
    <property type="term" value="C:plasma membrane"/>
    <property type="evidence" value="ECO:0007669"/>
    <property type="project" value="UniProtKB-ARBA"/>
</dbReference>
<feature type="region of interest" description="Disordered" evidence="3">
    <location>
        <begin position="238"/>
        <end position="277"/>
    </location>
</feature>
<dbReference type="GO" id="GO:0032182">
    <property type="term" value="F:ubiquitin-like protein binding"/>
    <property type="evidence" value="ECO:0007669"/>
    <property type="project" value="TreeGrafter"/>
</dbReference>
<dbReference type="PANTHER" id="PTHR12281">
    <property type="entry name" value="RP42 RELATED"/>
    <property type="match status" value="1"/>
</dbReference>
<dbReference type="InterPro" id="IPR042460">
    <property type="entry name" value="DCN1-like_PONY"/>
</dbReference>
<dbReference type="InterPro" id="IPR005176">
    <property type="entry name" value="PONY_dom"/>
</dbReference>
<feature type="domain" description="DCUN1" evidence="4">
    <location>
        <begin position="330"/>
        <end position="521"/>
    </location>
</feature>
<dbReference type="AlphaFoldDB" id="A0A9W6TR72"/>
<dbReference type="PROSITE" id="PS51229">
    <property type="entry name" value="DCUN1"/>
    <property type="match status" value="1"/>
</dbReference>
<reference evidence="5" key="1">
    <citation type="submission" date="2023-04" db="EMBL/GenBank/DDBJ databases">
        <title>Phytophthora fragariaefolia NBRC 109709.</title>
        <authorList>
            <person name="Ichikawa N."/>
            <person name="Sato H."/>
            <person name="Tonouchi N."/>
        </authorList>
    </citation>
    <scope>NUCLEOTIDE SEQUENCE</scope>
    <source>
        <strain evidence="5">NBRC 109709</strain>
    </source>
</reference>
<feature type="region of interest" description="Disordered" evidence="3">
    <location>
        <begin position="104"/>
        <end position="139"/>
    </location>
</feature>
<dbReference type="GO" id="GO:0000151">
    <property type="term" value="C:ubiquitin ligase complex"/>
    <property type="evidence" value="ECO:0007669"/>
    <property type="project" value="TreeGrafter"/>
</dbReference>
<proteinExistence type="predicted"/>
<dbReference type="EMBL" id="BSXT01000127">
    <property type="protein sequence ID" value="GMF18356.1"/>
    <property type="molecule type" value="Genomic_DNA"/>
</dbReference>
<organism evidence="5 6">
    <name type="scientific">Phytophthora fragariaefolia</name>
    <dbReference type="NCBI Taxonomy" id="1490495"/>
    <lineage>
        <taxon>Eukaryota</taxon>
        <taxon>Sar</taxon>
        <taxon>Stramenopiles</taxon>
        <taxon>Oomycota</taxon>
        <taxon>Peronosporomycetes</taxon>
        <taxon>Peronosporales</taxon>
        <taxon>Peronosporaceae</taxon>
        <taxon>Phytophthora</taxon>
    </lineage>
</organism>
<evidence type="ECO:0000256" key="3">
    <source>
        <dbReference type="SAM" id="MobiDB-lite"/>
    </source>
</evidence>